<proteinExistence type="predicted"/>
<dbReference type="EMBL" id="JBHSBW010000007">
    <property type="protein sequence ID" value="MFC4211137.1"/>
    <property type="molecule type" value="Genomic_DNA"/>
</dbReference>
<evidence type="ECO:0000313" key="2">
    <source>
        <dbReference type="Proteomes" id="UP001595789"/>
    </source>
</evidence>
<reference evidence="2" key="1">
    <citation type="journal article" date="2019" name="Int. J. Syst. Evol. Microbiol.">
        <title>The Global Catalogue of Microorganisms (GCM) 10K type strain sequencing project: providing services to taxonomists for standard genome sequencing and annotation.</title>
        <authorList>
            <consortium name="The Broad Institute Genomics Platform"/>
            <consortium name="The Broad Institute Genome Sequencing Center for Infectious Disease"/>
            <person name="Wu L."/>
            <person name="Ma J."/>
        </authorList>
    </citation>
    <scope>NUCLEOTIDE SEQUENCE [LARGE SCALE GENOMIC DNA]</scope>
    <source>
        <strain evidence="2">CCM 8691</strain>
    </source>
</reference>
<comment type="caution">
    <text evidence="1">The sequence shown here is derived from an EMBL/GenBank/DDBJ whole genome shotgun (WGS) entry which is preliminary data.</text>
</comment>
<name>A0ABV8PA97_9SPHI</name>
<dbReference type="InterPro" id="IPR026350">
    <property type="entry name" value="GxxExxY"/>
</dbReference>
<evidence type="ECO:0000313" key="1">
    <source>
        <dbReference type="EMBL" id="MFC4211137.1"/>
    </source>
</evidence>
<accession>A0ABV8PA97</accession>
<dbReference type="Pfam" id="PF13366">
    <property type="entry name" value="PDDEXK_3"/>
    <property type="match status" value="1"/>
</dbReference>
<dbReference type="Proteomes" id="UP001595789">
    <property type="component" value="Unassembled WGS sequence"/>
</dbReference>
<protein>
    <submittedName>
        <fullName evidence="1">GxxExxY protein</fullName>
    </submittedName>
</protein>
<dbReference type="RefSeq" id="WP_378983787.1">
    <property type="nucleotide sequence ID" value="NZ_JBHSBW010000007.1"/>
</dbReference>
<dbReference type="NCBIfam" id="TIGR04256">
    <property type="entry name" value="GxxExxY"/>
    <property type="match status" value="1"/>
</dbReference>
<sequence length="123" mass="14150">MIYQDEITEKIIGAAYKVSNTLGCGFLEKVYENALYIEIKKTGLSVTKQHALQVFYDDEVVGDYFVDLYVQNEIIVELKTVSMLTEIHQAQLMNYLIACNKRCGLILNFGKPRIEIKRMINGY</sequence>
<gene>
    <name evidence="1" type="ORF">ACFOWA_08100</name>
</gene>
<organism evidence="1 2">
    <name type="scientific">Pedobacter lithocola</name>
    <dbReference type="NCBI Taxonomy" id="1908239"/>
    <lineage>
        <taxon>Bacteria</taxon>
        <taxon>Pseudomonadati</taxon>
        <taxon>Bacteroidota</taxon>
        <taxon>Sphingobacteriia</taxon>
        <taxon>Sphingobacteriales</taxon>
        <taxon>Sphingobacteriaceae</taxon>
        <taxon>Pedobacter</taxon>
    </lineage>
</organism>
<keyword evidence="2" id="KW-1185">Reference proteome</keyword>